<dbReference type="InterPro" id="IPR011990">
    <property type="entry name" value="TPR-like_helical_dom_sf"/>
</dbReference>
<dbReference type="OrthoDB" id="9797030at2"/>
<organism evidence="2 3">
    <name type="scientific">Brucella grignonensis</name>
    <dbReference type="NCBI Taxonomy" id="94627"/>
    <lineage>
        <taxon>Bacteria</taxon>
        <taxon>Pseudomonadati</taxon>
        <taxon>Pseudomonadota</taxon>
        <taxon>Alphaproteobacteria</taxon>
        <taxon>Hyphomicrobiales</taxon>
        <taxon>Brucellaceae</taxon>
        <taxon>Brucella/Ochrobactrum group</taxon>
        <taxon>Brucella</taxon>
    </lineage>
</organism>
<dbReference type="Proteomes" id="UP000216478">
    <property type="component" value="Unassembled WGS sequence"/>
</dbReference>
<dbReference type="PANTHER" id="PTHR11102">
    <property type="entry name" value="SEL-1-LIKE PROTEIN"/>
    <property type="match status" value="1"/>
</dbReference>
<dbReference type="Pfam" id="PF08238">
    <property type="entry name" value="Sel1"/>
    <property type="match status" value="6"/>
</dbReference>
<evidence type="ECO:0000313" key="2">
    <source>
        <dbReference type="EMBL" id="OYR17450.1"/>
    </source>
</evidence>
<dbReference type="PANTHER" id="PTHR11102:SF160">
    <property type="entry name" value="ERAD-ASSOCIATED E3 UBIQUITIN-PROTEIN LIGASE COMPONENT HRD3"/>
    <property type="match status" value="1"/>
</dbReference>
<gene>
    <name evidence="2" type="ORF">CEV33_3907</name>
</gene>
<sequence length="254" mass="26948">MRAVARRAFLATFLITMSPSCMAQAQNPINSDPQLAAAKAAMDAGNGPQALELFTAAAAEGKPEAMAQIAQIYLEGEKGVARNYAAAMEWAQKAADAGVGRGNLLLGHIWMKGFGVTADPDKALEYFKTANAEGDMKAGRYIGLIAQEKGDTQTAAQWFRHSAELGDITSQYYLGQAYETGTGAPQDYVAAMAWYQKSAARGDAIASDGMVGEASLYERGLGVPQDTIRALALYRQAADLGNEAAKAALIRLEE</sequence>
<dbReference type="RefSeq" id="WP_094538946.1">
    <property type="nucleotide sequence ID" value="NZ_JBHEER010000012.1"/>
</dbReference>
<reference evidence="2 3" key="1">
    <citation type="submission" date="2017-07" db="EMBL/GenBank/DDBJ databases">
        <title>Phylogenetic study on the rhizospheric bacterium Ochrobactrum sp. A44.</title>
        <authorList>
            <person name="Krzyzanowska D.M."/>
            <person name="Ossowicki A."/>
            <person name="Rajewska M."/>
            <person name="Maciag T."/>
            <person name="Kaczynski Z."/>
            <person name="Czerwicka M."/>
            <person name="Jafra S."/>
        </authorList>
    </citation>
    <scope>NUCLEOTIDE SEQUENCE [LARGE SCALE GENOMIC DNA]</scope>
    <source>
        <strain evidence="2 3">OgA9a</strain>
    </source>
</reference>
<dbReference type="Gene3D" id="1.25.40.10">
    <property type="entry name" value="Tetratricopeptide repeat domain"/>
    <property type="match status" value="2"/>
</dbReference>
<accession>A0A256FRT0</accession>
<protein>
    <submittedName>
        <fullName evidence="2">Sel1 repeat family protein</fullName>
    </submittedName>
</protein>
<feature type="signal peptide" evidence="1">
    <location>
        <begin position="1"/>
        <end position="23"/>
    </location>
</feature>
<dbReference type="SUPFAM" id="SSF81901">
    <property type="entry name" value="HCP-like"/>
    <property type="match status" value="1"/>
</dbReference>
<proteinExistence type="predicted"/>
<dbReference type="InterPro" id="IPR006597">
    <property type="entry name" value="Sel1-like"/>
</dbReference>
<dbReference type="InterPro" id="IPR050767">
    <property type="entry name" value="Sel1_AlgK"/>
</dbReference>
<name>A0A256FRT0_9HYPH</name>
<dbReference type="SMART" id="SM00671">
    <property type="entry name" value="SEL1"/>
    <property type="match status" value="5"/>
</dbReference>
<evidence type="ECO:0000313" key="3">
    <source>
        <dbReference type="Proteomes" id="UP000216478"/>
    </source>
</evidence>
<dbReference type="EMBL" id="NNRL01000147">
    <property type="protein sequence ID" value="OYR17450.1"/>
    <property type="molecule type" value="Genomic_DNA"/>
</dbReference>
<keyword evidence="1" id="KW-0732">Signal</keyword>
<comment type="caution">
    <text evidence="2">The sequence shown here is derived from an EMBL/GenBank/DDBJ whole genome shotgun (WGS) entry which is preliminary data.</text>
</comment>
<feature type="chain" id="PRO_5013010710" evidence="1">
    <location>
        <begin position="24"/>
        <end position="254"/>
    </location>
</feature>
<evidence type="ECO:0000256" key="1">
    <source>
        <dbReference type="SAM" id="SignalP"/>
    </source>
</evidence>
<dbReference type="AlphaFoldDB" id="A0A256FRT0"/>
<keyword evidence="3" id="KW-1185">Reference proteome</keyword>